<feature type="transmembrane region" description="Helical" evidence="1">
    <location>
        <begin position="45"/>
        <end position="67"/>
    </location>
</feature>
<feature type="transmembrane region" description="Helical" evidence="1">
    <location>
        <begin position="105"/>
        <end position="123"/>
    </location>
</feature>
<dbReference type="RefSeq" id="WP_107671528.1">
    <property type="nucleotide sequence ID" value="NZ_PZKE01000001.1"/>
</dbReference>
<dbReference type="AlphaFoldDB" id="A0A2T4JEU3"/>
<feature type="transmembrane region" description="Helical" evidence="1">
    <location>
        <begin position="7"/>
        <end position="25"/>
    </location>
</feature>
<feature type="transmembrane region" description="Helical" evidence="1">
    <location>
        <begin position="186"/>
        <end position="206"/>
    </location>
</feature>
<dbReference type="InterPro" id="IPR037185">
    <property type="entry name" value="EmrE-like"/>
</dbReference>
<evidence type="ECO:0000313" key="4">
    <source>
        <dbReference type="Proteomes" id="UP000241362"/>
    </source>
</evidence>
<feature type="transmembrane region" description="Helical" evidence="1">
    <location>
        <begin position="156"/>
        <end position="174"/>
    </location>
</feature>
<keyword evidence="4" id="KW-1185">Reference proteome</keyword>
<dbReference type="EMBL" id="PZKE01000001">
    <property type="protein sequence ID" value="PTE16363.1"/>
    <property type="molecule type" value="Genomic_DNA"/>
</dbReference>
<feature type="transmembrane region" description="Helical" evidence="1">
    <location>
        <begin position="260"/>
        <end position="280"/>
    </location>
</feature>
<feature type="transmembrane region" description="Helical" evidence="1">
    <location>
        <begin position="79"/>
        <end position="99"/>
    </location>
</feature>
<reference evidence="3 4" key="1">
    <citation type="submission" date="2018-03" db="EMBL/GenBank/DDBJ databases">
        <title>Rhodobacter blasticus.</title>
        <authorList>
            <person name="Meyer T.E."/>
            <person name="Miller S."/>
            <person name="Lodha T."/>
            <person name="Gandham S."/>
            <person name="Chintalapati S."/>
            <person name="Chintalapati V.R."/>
        </authorList>
    </citation>
    <scope>NUCLEOTIDE SEQUENCE [LARGE SCALE GENOMIC DNA]</scope>
    <source>
        <strain evidence="3 4">DSM 2131</strain>
    </source>
</reference>
<dbReference type="Proteomes" id="UP000241362">
    <property type="component" value="Unassembled WGS sequence"/>
</dbReference>
<name>A0A2T4JEU3_FUSBL</name>
<sequence>MQRTAPPAPAALTGILLVVGGTVIFSINDMSIKFLSGDYALHQVILIRALVGMAFLMGLIAVTGTGFGQLRTRRWKAHLLRVSIILASNLTYFTGLASLPIADAAAVAYVSPLAITALSVVFLNEKVGPRRWAAVVVGLVGVVVMLRPGSGVIQPAALLVFVSALLYASGNLITRRVGGTESAMALSFYTQLGFIIASATMGLWFGDGHLAGEGTLWSFLFRPWIWPPAADWPYFIATGLSVAIGGLMVTQAYRTSEVGLVAPFEYMGMPMAIFWGVVMFGTWPDATSWLGIALICGAGLYVMWRETARRQGAE</sequence>
<dbReference type="Gene3D" id="1.10.3730.20">
    <property type="match status" value="1"/>
</dbReference>
<dbReference type="GO" id="GO:0016020">
    <property type="term" value="C:membrane"/>
    <property type="evidence" value="ECO:0007669"/>
    <property type="project" value="InterPro"/>
</dbReference>
<keyword evidence="1" id="KW-0812">Transmembrane</keyword>
<dbReference type="Pfam" id="PF00892">
    <property type="entry name" value="EamA"/>
    <property type="match status" value="1"/>
</dbReference>
<feature type="transmembrane region" description="Helical" evidence="1">
    <location>
        <begin position="132"/>
        <end position="150"/>
    </location>
</feature>
<dbReference type="PANTHER" id="PTHR22911">
    <property type="entry name" value="ACYL-MALONYL CONDENSING ENZYME-RELATED"/>
    <property type="match status" value="1"/>
</dbReference>
<gene>
    <name evidence="3" type="ORF">C5F44_00430</name>
</gene>
<feature type="transmembrane region" description="Helical" evidence="1">
    <location>
        <begin position="232"/>
        <end position="253"/>
    </location>
</feature>
<organism evidence="3 4">
    <name type="scientific">Fuscovulum blasticum DSM 2131</name>
    <dbReference type="NCBI Taxonomy" id="1188250"/>
    <lineage>
        <taxon>Bacteria</taxon>
        <taxon>Pseudomonadati</taxon>
        <taxon>Pseudomonadota</taxon>
        <taxon>Alphaproteobacteria</taxon>
        <taxon>Rhodobacterales</taxon>
        <taxon>Paracoccaceae</taxon>
        <taxon>Pseudogemmobacter</taxon>
    </lineage>
</organism>
<comment type="caution">
    <text evidence="3">The sequence shown here is derived from an EMBL/GenBank/DDBJ whole genome shotgun (WGS) entry which is preliminary data.</text>
</comment>
<protein>
    <submittedName>
        <fullName evidence="3">EamA family transporter</fullName>
    </submittedName>
</protein>
<dbReference type="PANTHER" id="PTHR22911:SF103">
    <property type="entry name" value="BLR2811 PROTEIN"/>
    <property type="match status" value="1"/>
</dbReference>
<proteinExistence type="predicted"/>
<dbReference type="SUPFAM" id="SSF103481">
    <property type="entry name" value="Multidrug resistance efflux transporter EmrE"/>
    <property type="match status" value="2"/>
</dbReference>
<evidence type="ECO:0000313" key="3">
    <source>
        <dbReference type="EMBL" id="PTE16363.1"/>
    </source>
</evidence>
<evidence type="ECO:0000256" key="1">
    <source>
        <dbReference type="SAM" id="Phobius"/>
    </source>
</evidence>
<feature type="domain" description="EamA" evidence="2">
    <location>
        <begin position="13"/>
        <end position="146"/>
    </location>
</feature>
<evidence type="ECO:0000259" key="2">
    <source>
        <dbReference type="Pfam" id="PF00892"/>
    </source>
</evidence>
<keyword evidence="1" id="KW-0472">Membrane</keyword>
<keyword evidence="1" id="KW-1133">Transmembrane helix</keyword>
<feature type="transmembrane region" description="Helical" evidence="1">
    <location>
        <begin position="286"/>
        <end position="304"/>
    </location>
</feature>
<dbReference type="InterPro" id="IPR000620">
    <property type="entry name" value="EamA_dom"/>
</dbReference>
<accession>A0A2T4JEU3</accession>